<dbReference type="RefSeq" id="WP_309636893.1">
    <property type="nucleotide sequence ID" value="NZ_JARWAL010000009.1"/>
</dbReference>
<keyword evidence="1" id="KW-0229">DNA integration</keyword>
<evidence type="ECO:0000313" key="7">
    <source>
        <dbReference type="EMBL" id="MDR5893271.1"/>
    </source>
</evidence>
<dbReference type="InterPro" id="IPR044068">
    <property type="entry name" value="CB"/>
</dbReference>
<keyword evidence="2 4" id="KW-0238">DNA-binding</keyword>
<dbReference type="Gene3D" id="1.10.443.10">
    <property type="entry name" value="Intergrase catalytic core"/>
    <property type="match status" value="1"/>
</dbReference>
<reference evidence="7 8" key="1">
    <citation type="submission" date="2023-04" db="EMBL/GenBank/DDBJ databases">
        <title>A long-awaited taxogenomic arrangement of the family Halomonadaceae.</title>
        <authorList>
            <person name="De La Haba R."/>
            <person name="Chuvochina M."/>
            <person name="Wittouck S."/>
            <person name="Arahal D.R."/>
            <person name="Sanchez-Porro C."/>
            <person name="Hugenholtz P."/>
            <person name="Ventosa A."/>
        </authorList>
    </citation>
    <scope>NUCLEOTIDE SEQUENCE [LARGE SCALE GENOMIC DNA]</scope>
    <source>
        <strain evidence="7 8">DSM 17332</strain>
    </source>
</reference>
<dbReference type="PROSITE" id="PS51898">
    <property type="entry name" value="TYR_RECOMBINASE"/>
    <property type="match status" value="1"/>
</dbReference>
<evidence type="ECO:0000256" key="2">
    <source>
        <dbReference type="ARBA" id="ARBA00023125"/>
    </source>
</evidence>
<dbReference type="PANTHER" id="PTHR34605:SF3">
    <property type="entry name" value="P CELL-TYPE AGGLUTINATION PROTEIN MAP4-LIKE-RELATED"/>
    <property type="match status" value="1"/>
</dbReference>
<evidence type="ECO:0000256" key="4">
    <source>
        <dbReference type="PROSITE-ProRule" id="PRU01248"/>
    </source>
</evidence>
<protein>
    <submittedName>
        <fullName evidence="7">Site-specific integrase</fullName>
    </submittedName>
</protein>
<dbReference type="EMBL" id="JARWAL010000009">
    <property type="protein sequence ID" value="MDR5893271.1"/>
    <property type="molecule type" value="Genomic_DNA"/>
</dbReference>
<gene>
    <name evidence="7" type="ORF">QC820_10645</name>
</gene>
<keyword evidence="8" id="KW-1185">Reference proteome</keyword>
<dbReference type="Gene3D" id="1.10.150.130">
    <property type="match status" value="1"/>
</dbReference>
<evidence type="ECO:0000259" key="6">
    <source>
        <dbReference type="PROSITE" id="PS51900"/>
    </source>
</evidence>
<accession>A0ABU1GNZ9</accession>
<name>A0ABU1GNZ9_9GAMM</name>
<dbReference type="InterPro" id="IPR002104">
    <property type="entry name" value="Integrase_catalytic"/>
</dbReference>
<dbReference type="Pfam" id="PF00589">
    <property type="entry name" value="Phage_integrase"/>
    <property type="match status" value="1"/>
</dbReference>
<feature type="domain" description="Tyr recombinase" evidence="5">
    <location>
        <begin position="129"/>
        <end position="326"/>
    </location>
</feature>
<evidence type="ECO:0000259" key="5">
    <source>
        <dbReference type="PROSITE" id="PS51898"/>
    </source>
</evidence>
<dbReference type="SUPFAM" id="SSF47823">
    <property type="entry name" value="lambda integrase-like, N-terminal domain"/>
    <property type="match status" value="1"/>
</dbReference>
<organism evidence="7 8">
    <name type="scientific">Halomonas mongoliensis</name>
    <dbReference type="NCBI Taxonomy" id="321265"/>
    <lineage>
        <taxon>Bacteria</taxon>
        <taxon>Pseudomonadati</taxon>
        <taxon>Pseudomonadota</taxon>
        <taxon>Gammaproteobacteria</taxon>
        <taxon>Oceanospirillales</taxon>
        <taxon>Halomonadaceae</taxon>
        <taxon>Halomonas</taxon>
    </lineage>
</organism>
<dbReference type="InterPro" id="IPR052925">
    <property type="entry name" value="Phage_Integrase-like_Recomb"/>
</dbReference>
<proteinExistence type="predicted"/>
<evidence type="ECO:0000256" key="1">
    <source>
        <dbReference type="ARBA" id="ARBA00022908"/>
    </source>
</evidence>
<dbReference type="SUPFAM" id="SSF56349">
    <property type="entry name" value="DNA breaking-rejoining enzymes"/>
    <property type="match status" value="1"/>
</dbReference>
<dbReference type="InterPro" id="IPR010998">
    <property type="entry name" value="Integrase_recombinase_N"/>
</dbReference>
<sequence>MRRDIRNGQLIEPDEAVVEFERLPQVVKRLSARARRHIANSVSKNTIRGMRADLRVYQRAGGLLPADEFDIANFIADQRALGKKPATLERYLNSLHMWHRYMNLPSPVRSMPVRAVMRGIRRSAGTRQKEAPPLLLEDLHRLLDHIDRADLRGKRDGALFALSFHGAFRRSEVVALYLEDIQWEARGILVGLRRSKTNQEGAEETKAILRAPEGFPYCPVRLLEAWLAASGIRRGAVFRSLSLSGKLGAGRLTGCVVAQRLAHHLEAAGMADCGFSPHSFRAGFITEAHRRGKAAVDIKRVSGHRDQRTFERYIRRTDAFEGHAGDFYPGVEEALPWVYWREP</sequence>
<dbReference type="InterPro" id="IPR013762">
    <property type="entry name" value="Integrase-like_cat_sf"/>
</dbReference>
<keyword evidence="3" id="KW-0233">DNA recombination</keyword>
<evidence type="ECO:0000256" key="3">
    <source>
        <dbReference type="ARBA" id="ARBA00023172"/>
    </source>
</evidence>
<dbReference type="PROSITE" id="PS51900">
    <property type="entry name" value="CB"/>
    <property type="match status" value="1"/>
</dbReference>
<comment type="caution">
    <text evidence="7">The sequence shown here is derived from an EMBL/GenBank/DDBJ whole genome shotgun (WGS) entry which is preliminary data.</text>
</comment>
<feature type="domain" description="Core-binding (CB)" evidence="6">
    <location>
        <begin position="25"/>
        <end position="103"/>
    </location>
</feature>
<evidence type="ECO:0000313" key="8">
    <source>
        <dbReference type="Proteomes" id="UP001252270"/>
    </source>
</evidence>
<dbReference type="Proteomes" id="UP001252270">
    <property type="component" value="Unassembled WGS sequence"/>
</dbReference>
<dbReference type="CDD" id="cd00799">
    <property type="entry name" value="INT_Cre_C"/>
    <property type="match status" value="1"/>
</dbReference>
<dbReference type="PANTHER" id="PTHR34605">
    <property type="entry name" value="PHAGE_INTEGRASE DOMAIN-CONTAINING PROTEIN"/>
    <property type="match status" value="1"/>
</dbReference>
<dbReference type="InterPro" id="IPR011010">
    <property type="entry name" value="DNA_brk_join_enz"/>
</dbReference>